<accession>A0A9D4CWF9</accession>
<proteinExistence type="predicted"/>
<gene>
    <name evidence="1" type="ORF">DPMN_040201</name>
</gene>
<reference evidence="1" key="2">
    <citation type="submission" date="2020-11" db="EMBL/GenBank/DDBJ databases">
        <authorList>
            <person name="McCartney M.A."/>
            <person name="Auch B."/>
            <person name="Kono T."/>
            <person name="Mallez S."/>
            <person name="Becker A."/>
            <person name="Gohl D.M."/>
            <person name="Silverstein K.A.T."/>
            <person name="Koren S."/>
            <person name="Bechman K.B."/>
            <person name="Herman A."/>
            <person name="Abrahante J.E."/>
            <person name="Garbe J."/>
        </authorList>
    </citation>
    <scope>NUCLEOTIDE SEQUENCE</scope>
    <source>
        <strain evidence="1">Duluth1</strain>
        <tissue evidence="1">Whole animal</tissue>
    </source>
</reference>
<reference evidence="1" key="1">
    <citation type="journal article" date="2019" name="bioRxiv">
        <title>The Genome of the Zebra Mussel, Dreissena polymorpha: A Resource for Invasive Species Research.</title>
        <authorList>
            <person name="McCartney M.A."/>
            <person name="Auch B."/>
            <person name="Kono T."/>
            <person name="Mallez S."/>
            <person name="Zhang Y."/>
            <person name="Obille A."/>
            <person name="Becker A."/>
            <person name="Abrahante J.E."/>
            <person name="Garbe J."/>
            <person name="Badalamenti J.P."/>
            <person name="Herman A."/>
            <person name="Mangelson H."/>
            <person name="Liachko I."/>
            <person name="Sullivan S."/>
            <person name="Sone E.D."/>
            <person name="Koren S."/>
            <person name="Silverstein K.A.T."/>
            <person name="Beckman K.B."/>
            <person name="Gohl D.M."/>
        </authorList>
    </citation>
    <scope>NUCLEOTIDE SEQUENCE</scope>
    <source>
        <strain evidence="1">Duluth1</strain>
        <tissue evidence="1">Whole animal</tissue>
    </source>
</reference>
<comment type="caution">
    <text evidence="1">The sequence shown here is derived from an EMBL/GenBank/DDBJ whole genome shotgun (WGS) entry which is preliminary data.</text>
</comment>
<organism evidence="1 2">
    <name type="scientific">Dreissena polymorpha</name>
    <name type="common">Zebra mussel</name>
    <name type="synonym">Mytilus polymorpha</name>
    <dbReference type="NCBI Taxonomy" id="45954"/>
    <lineage>
        <taxon>Eukaryota</taxon>
        <taxon>Metazoa</taxon>
        <taxon>Spiralia</taxon>
        <taxon>Lophotrochozoa</taxon>
        <taxon>Mollusca</taxon>
        <taxon>Bivalvia</taxon>
        <taxon>Autobranchia</taxon>
        <taxon>Heteroconchia</taxon>
        <taxon>Euheterodonta</taxon>
        <taxon>Imparidentia</taxon>
        <taxon>Neoheterodontei</taxon>
        <taxon>Myida</taxon>
        <taxon>Dreissenoidea</taxon>
        <taxon>Dreissenidae</taxon>
        <taxon>Dreissena</taxon>
    </lineage>
</organism>
<name>A0A9D4CWF9_DREPO</name>
<evidence type="ECO:0000313" key="2">
    <source>
        <dbReference type="Proteomes" id="UP000828390"/>
    </source>
</evidence>
<sequence length="91" mass="9948">MHNTIADAPVVGGKLAADGIALPDLPTWLPKGFVLLQGEAENYNGRGMIMGDNPQKGLGYIDHDSQMTPIDFQVTRRSGEDGLRYIFTMKN</sequence>
<protein>
    <submittedName>
        <fullName evidence="1">Uncharacterized protein</fullName>
    </submittedName>
</protein>
<evidence type="ECO:0000313" key="1">
    <source>
        <dbReference type="EMBL" id="KAH3733767.1"/>
    </source>
</evidence>
<dbReference type="EMBL" id="JAIWYP010000011">
    <property type="protein sequence ID" value="KAH3733767.1"/>
    <property type="molecule type" value="Genomic_DNA"/>
</dbReference>
<dbReference type="AlphaFoldDB" id="A0A9D4CWF9"/>
<keyword evidence="2" id="KW-1185">Reference proteome</keyword>
<dbReference type="Proteomes" id="UP000828390">
    <property type="component" value="Unassembled WGS sequence"/>
</dbReference>